<dbReference type="EMBL" id="CP031417">
    <property type="protein sequence ID" value="AXK83568.1"/>
    <property type="molecule type" value="Genomic_DNA"/>
</dbReference>
<feature type="transmembrane region" description="Helical" evidence="10">
    <location>
        <begin position="142"/>
        <end position="161"/>
    </location>
</feature>
<dbReference type="InterPro" id="IPR001958">
    <property type="entry name" value="Tet-R_TetA/multi-R_MdtG-like"/>
</dbReference>
<comment type="function">
    <text evidence="1">Resistance to tetracycline by an active tetracycline efflux. This is an energy-dependent process that decreases the accumulation of the antibiotic in whole cells. This protein functions as a metal-tetracycline/H(+) antiporter.</text>
</comment>
<organism evidence="12 13">
    <name type="scientific">Pseudolabrys taiwanensis</name>
    <dbReference type="NCBI Taxonomy" id="331696"/>
    <lineage>
        <taxon>Bacteria</taxon>
        <taxon>Pseudomonadati</taxon>
        <taxon>Pseudomonadota</taxon>
        <taxon>Alphaproteobacteria</taxon>
        <taxon>Hyphomicrobiales</taxon>
        <taxon>Xanthobacteraceae</taxon>
        <taxon>Pseudolabrys</taxon>
    </lineage>
</organism>
<evidence type="ECO:0000256" key="2">
    <source>
        <dbReference type="ARBA" id="ARBA00004651"/>
    </source>
</evidence>
<keyword evidence="5 10" id="KW-0813">Transport</keyword>
<name>A0A346A321_9HYPH</name>
<dbReference type="GO" id="GO:0005886">
    <property type="term" value="C:plasma membrane"/>
    <property type="evidence" value="ECO:0007669"/>
    <property type="project" value="UniProtKB-SubCell"/>
</dbReference>
<evidence type="ECO:0000256" key="9">
    <source>
        <dbReference type="ARBA" id="ARBA00023136"/>
    </source>
</evidence>
<dbReference type="Proteomes" id="UP000254889">
    <property type="component" value="Chromosome"/>
</dbReference>
<proteinExistence type="inferred from homology"/>
<feature type="transmembrane region" description="Helical" evidence="10">
    <location>
        <begin position="256"/>
        <end position="274"/>
    </location>
</feature>
<protein>
    <recommendedName>
        <fullName evidence="10">Bcr/CflA family efflux transporter</fullName>
    </recommendedName>
</protein>
<evidence type="ECO:0000256" key="7">
    <source>
        <dbReference type="ARBA" id="ARBA00022692"/>
    </source>
</evidence>
<dbReference type="InterPro" id="IPR020846">
    <property type="entry name" value="MFS_dom"/>
</dbReference>
<sequence>MRNTKPSTSSSGATNWRLLALLMLMTGVGPATLNIVVPALPTLVKALATDTATVQLTLSLYLFSFATAQLVLGPLSDRFGRRPVILAALALNMLVSFAAIAASSIHMLIVARILQAIGASGGVVISRAIIRDLYDRDRAAGMIGLVTTAMVIAPMVAPLIGGLLDTAFGWEAIFVAIALLASTAVIWAYFTLPETRPAAAPQSPGLLIDEWRRLLRHPRFYGYVLIGAFGSAPFFVFLGGAPHVVITLMGRSSAEYGLWFAVMSFGYMSGNFTVSRLSQRFGVDALIVAGLVVELIGCVVTVALIATFKNATPALIFLPQLVVSYGNGLLMANSISGAISIRPQAAGSASGMAGFVQMSVGAASTQIVSFLLVGAATGLPMAWMAVAAISLGCVAYVALVRTPMRRE</sequence>
<feature type="domain" description="Major facilitator superfamily (MFS) profile" evidence="11">
    <location>
        <begin position="15"/>
        <end position="405"/>
    </location>
</feature>
<feature type="transmembrane region" description="Helical" evidence="10">
    <location>
        <begin position="381"/>
        <end position="400"/>
    </location>
</feature>
<evidence type="ECO:0000256" key="3">
    <source>
        <dbReference type="ARBA" id="ARBA00006236"/>
    </source>
</evidence>
<feature type="transmembrane region" description="Helical" evidence="10">
    <location>
        <begin position="353"/>
        <end position="375"/>
    </location>
</feature>
<dbReference type="InterPro" id="IPR005829">
    <property type="entry name" value="Sugar_transporter_CS"/>
</dbReference>
<keyword evidence="9 10" id="KW-0472">Membrane</keyword>
<dbReference type="InterPro" id="IPR011701">
    <property type="entry name" value="MFS"/>
</dbReference>
<dbReference type="SUPFAM" id="SSF103473">
    <property type="entry name" value="MFS general substrate transporter"/>
    <property type="match status" value="1"/>
</dbReference>
<evidence type="ECO:0000256" key="5">
    <source>
        <dbReference type="ARBA" id="ARBA00022448"/>
    </source>
</evidence>
<dbReference type="Pfam" id="PF07690">
    <property type="entry name" value="MFS_1"/>
    <property type="match status" value="1"/>
</dbReference>
<dbReference type="PANTHER" id="PTHR23502">
    <property type="entry name" value="MAJOR FACILITATOR SUPERFAMILY"/>
    <property type="match status" value="1"/>
</dbReference>
<feature type="transmembrane region" description="Helical" evidence="10">
    <location>
        <begin position="21"/>
        <end position="40"/>
    </location>
</feature>
<feature type="transmembrane region" description="Helical" evidence="10">
    <location>
        <begin position="220"/>
        <end position="244"/>
    </location>
</feature>
<dbReference type="PROSITE" id="PS50850">
    <property type="entry name" value="MFS"/>
    <property type="match status" value="1"/>
</dbReference>
<gene>
    <name evidence="12" type="ORF">DW352_25400</name>
</gene>
<dbReference type="CDD" id="cd17320">
    <property type="entry name" value="MFS_MdfA_MDR_like"/>
    <property type="match status" value="1"/>
</dbReference>
<dbReference type="PROSITE" id="PS00216">
    <property type="entry name" value="SUGAR_TRANSPORT_1"/>
    <property type="match status" value="1"/>
</dbReference>
<dbReference type="PRINTS" id="PR01035">
    <property type="entry name" value="TCRTETA"/>
</dbReference>
<dbReference type="GO" id="GO:0042910">
    <property type="term" value="F:xenobiotic transmembrane transporter activity"/>
    <property type="evidence" value="ECO:0007669"/>
    <property type="project" value="InterPro"/>
</dbReference>
<dbReference type="InterPro" id="IPR036259">
    <property type="entry name" value="MFS_trans_sf"/>
</dbReference>
<evidence type="ECO:0000313" key="13">
    <source>
        <dbReference type="Proteomes" id="UP000254889"/>
    </source>
</evidence>
<evidence type="ECO:0000256" key="4">
    <source>
        <dbReference type="ARBA" id="ARBA00007520"/>
    </source>
</evidence>
<comment type="similarity">
    <text evidence="4">Belongs to the major facilitator superfamily. TCR/Tet family.</text>
</comment>
<dbReference type="Gene3D" id="1.20.1720.10">
    <property type="entry name" value="Multidrug resistance protein D"/>
    <property type="match status" value="1"/>
</dbReference>
<feature type="transmembrane region" description="Helical" evidence="10">
    <location>
        <begin position="286"/>
        <end position="308"/>
    </location>
</feature>
<feature type="transmembrane region" description="Helical" evidence="10">
    <location>
        <begin position="167"/>
        <end position="190"/>
    </location>
</feature>
<evidence type="ECO:0000259" key="11">
    <source>
        <dbReference type="PROSITE" id="PS50850"/>
    </source>
</evidence>
<dbReference type="NCBIfam" id="TIGR00710">
    <property type="entry name" value="efflux_Bcr_CflA"/>
    <property type="match status" value="1"/>
</dbReference>
<evidence type="ECO:0000256" key="1">
    <source>
        <dbReference type="ARBA" id="ARBA00003279"/>
    </source>
</evidence>
<comment type="subcellular location">
    <subcellularLocation>
        <location evidence="10">Cell inner membrane</location>
        <topology evidence="10">Multi-pass membrane protein</topology>
    </subcellularLocation>
    <subcellularLocation>
        <location evidence="2">Cell membrane</location>
        <topology evidence="2">Multi-pass membrane protein</topology>
    </subcellularLocation>
</comment>
<keyword evidence="13" id="KW-1185">Reference proteome</keyword>
<keyword evidence="10" id="KW-0997">Cell inner membrane</keyword>
<dbReference type="AlphaFoldDB" id="A0A346A321"/>
<feature type="transmembrane region" description="Helical" evidence="10">
    <location>
        <begin position="52"/>
        <end position="72"/>
    </location>
</feature>
<feature type="transmembrane region" description="Helical" evidence="10">
    <location>
        <begin position="84"/>
        <end position="103"/>
    </location>
</feature>
<accession>A0A346A321</accession>
<evidence type="ECO:0000256" key="6">
    <source>
        <dbReference type="ARBA" id="ARBA00022475"/>
    </source>
</evidence>
<dbReference type="GO" id="GO:1990961">
    <property type="term" value="P:xenobiotic detoxification by transmembrane export across the plasma membrane"/>
    <property type="evidence" value="ECO:0007669"/>
    <property type="project" value="InterPro"/>
</dbReference>
<keyword evidence="7 10" id="KW-0812">Transmembrane</keyword>
<dbReference type="PANTHER" id="PTHR23502:SF132">
    <property type="entry name" value="POLYAMINE TRANSPORTER 2-RELATED"/>
    <property type="match status" value="1"/>
</dbReference>
<reference evidence="12 13" key="1">
    <citation type="submission" date="2018-07" db="EMBL/GenBank/DDBJ databases">
        <authorList>
            <person name="Quirk P.G."/>
            <person name="Krulwich T.A."/>
        </authorList>
    </citation>
    <scope>NUCLEOTIDE SEQUENCE [LARGE SCALE GENOMIC DNA]</scope>
    <source>
        <strain evidence="12 13">CC-BB4</strain>
    </source>
</reference>
<evidence type="ECO:0000256" key="10">
    <source>
        <dbReference type="RuleBase" id="RU365088"/>
    </source>
</evidence>
<feature type="transmembrane region" description="Helical" evidence="10">
    <location>
        <begin position="314"/>
        <end position="332"/>
    </location>
</feature>
<feature type="transmembrane region" description="Helical" evidence="10">
    <location>
        <begin position="109"/>
        <end position="130"/>
    </location>
</feature>
<evidence type="ECO:0000256" key="8">
    <source>
        <dbReference type="ARBA" id="ARBA00022989"/>
    </source>
</evidence>
<keyword evidence="8 10" id="KW-1133">Transmembrane helix</keyword>
<keyword evidence="6" id="KW-1003">Cell membrane</keyword>
<dbReference type="OrthoDB" id="9800416at2"/>
<dbReference type="KEGG" id="ptaw:DW352_25400"/>
<comment type="similarity">
    <text evidence="3 10">Belongs to the major facilitator superfamily. Bcr/CmlA family.</text>
</comment>
<dbReference type="RefSeq" id="WP_115693947.1">
    <property type="nucleotide sequence ID" value="NZ_CP031417.1"/>
</dbReference>
<evidence type="ECO:0000313" key="12">
    <source>
        <dbReference type="EMBL" id="AXK83568.1"/>
    </source>
</evidence>
<dbReference type="InterPro" id="IPR004812">
    <property type="entry name" value="Efflux_drug-R_Bcr/CmlA"/>
</dbReference>